<organism evidence="8 11">
    <name type="scientific">Algibacter amylolyticus</name>
    <dbReference type="NCBI Taxonomy" id="1608400"/>
    <lineage>
        <taxon>Bacteria</taxon>
        <taxon>Pseudomonadati</taxon>
        <taxon>Bacteroidota</taxon>
        <taxon>Flavobacteriia</taxon>
        <taxon>Flavobacteriales</taxon>
        <taxon>Flavobacteriaceae</taxon>
        <taxon>Algibacter</taxon>
    </lineage>
</organism>
<evidence type="ECO:0000313" key="10">
    <source>
        <dbReference type="Proteomes" id="UP000315145"/>
    </source>
</evidence>
<dbReference type="OrthoDB" id="9803892at2"/>
<accession>A0A5M7BD39</accession>
<keyword evidence="6" id="KW-0521">NADP</keyword>
<keyword evidence="10" id="KW-1185">Reference proteome</keyword>
<proteinExistence type="inferred from homology"/>
<comment type="function">
    <text evidence="6">Catalyzes the reduction of dTDP-6-deoxy-L-lyxo-4-hexulose to yield dTDP-L-rhamnose.</text>
</comment>
<name>A0A5M7BD39_9FLAO</name>
<dbReference type="InterPro" id="IPR029903">
    <property type="entry name" value="RmlD-like-bd"/>
</dbReference>
<evidence type="ECO:0000256" key="5">
    <source>
        <dbReference type="ARBA" id="ARBA00048200"/>
    </source>
</evidence>
<evidence type="ECO:0000256" key="6">
    <source>
        <dbReference type="RuleBase" id="RU364082"/>
    </source>
</evidence>
<comment type="pathway">
    <text evidence="1 6">Carbohydrate biosynthesis; dTDP-L-rhamnose biosynthesis.</text>
</comment>
<evidence type="ECO:0000313" key="8">
    <source>
        <dbReference type="EMBL" id="KAA5827422.1"/>
    </source>
</evidence>
<evidence type="ECO:0000313" key="9">
    <source>
        <dbReference type="EMBL" id="TSJ81667.1"/>
    </source>
</evidence>
<evidence type="ECO:0000313" key="11">
    <source>
        <dbReference type="Proteomes" id="UP000322315"/>
    </source>
</evidence>
<dbReference type="NCBIfam" id="TIGR01214">
    <property type="entry name" value="rmlD"/>
    <property type="match status" value="1"/>
</dbReference>
<dbReference type="RefSeq" id="WP_144114773.1">
    <property type="nucleotide sequence ID" value="NZ_JACHGE010000001.1"/>
</dbReference>
<reference evidence="9 10" key="2">
    <citation type="submission" date="2019-07" db="EMBL/GenBank/DDBJ databases">
        <title>Algibacter marinivivus sp. nov., isolated from the surface of a marine red alga.</title>
        <authorList>
            <person name="Zhong X."/>
            <person name="Xu W."/>
            <person name="Zhang Y."/>
            <person name="Zhang Q."/>
            <person name="Du Z."/>
        </authorList>
    </citation>
    <scope>NUCLEOTIDE SEQUENCE [LARGE SCALE GENOMIC DNA]</scope>
    <source>
        <strain evidence="9 10">RU-4-M-4</strain>
    </source>
</reference>
<dbReference type="EMBL" id="VWRS01000001">
    <property type="protein sequence ID" value="KAA5827422.1"/>
    <property type="molecule type" value="Genomic_DNA"/>
</dbReference>
<reference evidence="8 11" key="1">
    <citation type="journal article" date="2015" name="Int. J. Syst. Evol. Microbiol.">
        <title>Algibacter amylolyticus sp. nov., isolated from intertidal sediment.</title>
        <authorList>
            <person name="Zhang D.C."/>
            <person name="Wu J."/>
            <person name="Neuner K."/>
            <person name="Yao J."/>
            <person name="Margesin R."/>
        </authorList>
    </citation>
    <scope>NUCLEOTIDE SEQUENCE [LARGE SCALE GENOMIC DNA]</scope>
    <source>
        <strain evidence="8 11">RU-4-M-4</strain>
    </source>
</reference>
<dbReference type="Gene3D" id="3.90.25.10">
    <property type="entry name" value="UDP-galactose 4-epimerase, domain 1"/>
    <property type="match status" value="1"/>
</dbReference>
<dbReference type="SUPFAM" id="SSF51735">
    <property type="entry name" value="NAD(P)-binding Rossmann-fold domains"/>
    <property type="match status" value="1"/>
</dbReference>
<reference evidence="8" key="3">
    <citation type="submission" date="2019-09" db="EMBL/GenBank/DDBJ databases">
        <authorList>
            <person name="Zhang D.-C."/>
        </authorList>
    </citation>
    <scope>NUCLEOTIDE SEQUENCE</scope>
    <source>
        <strain evidence="8">RU-4-M-4</strain>
    </source>
</reference>
<feature type="domain" description="RmlD-like substrate binding" evidence="7">
    <location>
        <begin position="4"/>
        <end position="259"/>
    </location>
</feature>
<dbReference type="Pfam" id="PF04321">
    <property type="entry name" value="RmlD_sub_bind"/>
    <property type="match status" value="1"/>
</dbReference>
<dbReference type="InterPro" id="IPR005913">
    <property type="entry name" value="dTDP_dehydrorham_reduct"/>
</dbReference>
<evidence type="ECO:0000256" key="1">
    <source>
        <dbReference type="ARBA" id="ARBA00004781"/>
    </source>
</evidence>
<dbReference type="PANTHER" id="PTHR10491">
    <property type="entry name" value="DTDP-4-DEHYDRORHAMNOSE REDUCTASE"/>
    <property type="match status" value="1"/>
</dbReference>
<evidence type="ECO:0000256" key="4">
    <source>
        <dbReference type="ARBA" id="ARBA00017099"/>
    </source>
</evidence>
<evidence type="ECO:0000259" key="7">
    <source>
        <dbReference type="Pfam" id="PF04321"/>
    </source>
</evidence>
<comment type="similarity">
    <text evidence="2 6">Belongs to the dTDP-4-dehydrorhamnose reductase family.</text>
</comment>
<dbReference type="Proteomes" id="UP000315145">
    <property type="component" value="Unassembled WGS sequence"/>
</dbReference>
<keyword evidence="6 8" id="KW-0560">Oxidoreductase</keyword>
<dbReference type="GO" id="GO:0019305">
    <property type="term" value="P:dTDP-rhamnose biosynthetic process"/>
    <property type="evidence" value="ECO:0007669"/>
    <property type="project" value="UniProtKB-UniPathway"/>
</dbReference>
<dbReference type="PANTHER" id="PTHR10491:SF4">
    <property type="entry name" value="METHIONINE ADENOSYLTRANSFERASE 2 SUBUNIT BETA"/>
    <property type="match status" value="1"/>
</dbReference>
<dbReference type="Gene3D" id="3.40.50.720">
    <property type="entry name" value="NAD(P)-binding Rossmann-like Domain"/>
    <property type="match status" value="1"/>
</dbReference>
<dbReference type="UniPathway" id="UPA00124"/>
<dbReference type="GO" id="GO:0008831">
    <property type="term" value="F:dTDP-4-dehydrorhamnose reductase activity"/>
    <property type="evidence" value="ECO:0007669"/>
    <property type="project" value="UniProtKB-EC"/>
</dbReference>
<gene>
    <name evidence="8" type="primary">rfbD</name>
    <name evidence="8" type="ORF">F2B50_00830</name>
    <name evidence="9" type="ORF">FPF71_00830</name>
</gene>
<comment type="catalytic activity">
    <reaction evidence="5">
        <text>dTDP-beta-L-rhamnose + NADP(+) = dTDP-4-dehydro-beta-L-rhamnose + NADPH + H(+)</text>
        <dbReference type="Rhea" id="RHEA:21796"/>
        <dbReference type="ChEBI" id="CHEBI:15378"/>
        <dbReference type="ChEBI" id="CHEBI:57510"/>
        <dbReference type="ChEBI" id="CHEBI:57783"/>
        <dbReference type="ChEBI" id="CHEBI:58349"/>
        <dbReference type="ChEBI" id="CHEBI:62830"/>
        <dbReference type="EC" id="1.1.1.133"/>
    </reaction>
</comment>
<dbReference type="EMBL" id="VMBF01000001">
    <property type="protein sequence ID" value="TSJ81667.1"/>
    <property type="molecule type" value="Genomic_DNA"/>
</dbReference>
<dbReference type="CDD" id="cd05254">
    <property type="entry name" value="dTDP_HR_like_SDR_e"/>
    <property type="match status" value="1"/>
</dbReference>
<sequence length="260" mass="30075">MLKKVLVTGANGQLGLTIKELYQDNNINLEFILVSKEELDITNKEALSEFFNSNSFDYCINCAAYTNVEQAEKTPEQAYQVNSEAVKFLANVCRLNKVVLIHVSTDYVFDGEKQEPYTVLDQTNPINEYGKSKLQGEKQIQANLDAYFIVRTSWLYSKKYGKNFYQTILKLAKKEKKLTITTEQKGCPTNTENLAKYIIELIVEKTNDYGLKHFCDKQVMSWFEFAKIILEEHNFTNKIELEGITEFKTYAKRPKYSVLL</sequence>
<dbReference type="InterPro" id="IPR036291">
    <property type="entry name" value="NAD(P)-bd_dom_sf"/>
</dbReference>
<evidence type="ECO:0000256" key="3">
    <source>
        <dbReference type="ARBA" id="ARBA00012929"/>
    </source>
</evidence>
<comment type="caution">
    <text evidence="8">The sequence shown here is derived from an EMBL/GenBank/DDBJ whole genome shotgun (WGS) entry which is preliminary data.</text>
</comment>
<protein>
    <recommendedName>
        <fullName evidence="4 6">dTDP-4-dehydrorhamnose reductase</fullName>
        <ecNumber evidence="3 6">1.1.1.133</ecNumber>
    </recommendedName>
</protein>
<dbReference type="AlphaFoldDB" id="A0A5M7BD39"/>
<dbReference type="EC" id="1.1.1.133" evidence="3 6"/>
<dbReference type="Proteomes" id="UP000322315">
    <property type="component" value="Unassembled WGS sequence"/>
</dbReference>
<evidence type="ECO:0000256" key="2">
    <source>
        <dbReference type="ARBA" id="ARBA00010944"/>
    </source>
</evidence>